<evidence type="ECO:0000256" key="4">
    <source>
        <dbReference type="ARBA" id="ARBA00010772"/>
    </source>
</evidence>
<comment type="pathway">
    <text evidence="3">Nucleotide-sugar biosynthesis; GDP-alpha-D-mannose biosynthesis; alpha-D-mannose 1-phosphate from D-fructose 6-phosphate: step 1/2.</text>
</comment>
<dbReference type="InterPro" id="IPR011051">
    <property type="entry name" value="RmlC_Cupin_sf"/>
</dbReference>
<evidence type="ECO:0000256" key="3">
    <source>
        <dbReference type="ARBA" id="ARBA00004666"/>
    </source>
</evidence>
<comment type="catalytic activity">
    <reaction evidence="1">
        <text>D-mannose 6-phosphate = D-fructose 6-phosphate</text>
        <dbReference type="Rhea" id="RHEA:12356"/>
        <dbReference type="ChEBI" id="CHEBI:58735"/>
        <dbReference type="ChEBI" id="CHEBI:61527"/>
        <dbReference type="EC" id="5.3.1.8"/>
    </reaction>
</comment>
<dbReference type="InterPro" id="IPR018050">
    <property type="entry name" value="Pmannose_isomerase-type1_CS"/>
</dbReference>
<dbReference type="NCBIfam" id="TIGR00125">
    <property type="entry name" value="cyt_tran_rel"/>
    <property type="match status" value="1"/>
</dbReference>
<evidence type="ECO:0000259" key="11">
    <source>
        <dbReference type="Pfam" id="PF20512"/>
    </source>
</evidence>
<evidence type="ECO:0000256" key="1">
    <source>
        <dbReference type="ARBA" id="ARBA00000757"/>
    </source>
</evidence>
<accession>A0A7S4PRP1</accession>
<evidence type="ECO:0000256" key="6">
    <source>
        <dbReference type="ARBA" id="ARBA00022723"/>
    </source>
</evidence>
<dbReference type="AlphaFoldDB" id="A0A7S4PRP1"/>
<evidence type="ECO:0000259" key="9">
    <source>
        <dbReference type="Pfam" id="PF01467"/>
    </source>
</evidence>
<dbReference type="Gene3D" id="2.60.120.10">
    <property type="entry name" value="Jelly Rolls"/>
    <property type="match status" value="2"/>
</dbReference>
<evidence type="ECO:0000256" key="2">
    <source>
        <dbReference type="ARBA" id="ARBA00001947"/>
    </source>
</evidence>
<dbReference type="CDD" id="cd07011">
    <property type="entry name" value="cupin_PMI_type_I_N"/>
    <property type="match status" value="1"/>
</dbReference>
<reference evidence="12" key="1">
    <citation type="submission" date="2021-01" db="EMBL/GenBank/DDBJ databases">
        <authorList>
            <person name="Corre E."/>
            <person name="Pelletier E."/>
            <person name="Niang G."/>
            <person name="Scheremetjew M."/>
            <person name="Finn R."/>
            <person name="Kale V."/>
            <person name="Holt S."/>
            <person name="Cochrane G."/>
            <person name="Meng A."/>
            <person name="Brown T."/>
            <person name="Cohen L."/>
        </authorList>
    </citation>
    <scope>NUCLEOTIDE SEQUENCE</scope>
    <source>
        <strain evidence="12">CCMP3105</strain>
    </source>
</reference>
<dbReference type="InterPro" id="IPR046458">
    <property type="entry name" value="PMI_typeI_hel"/>
</dbReference>
<comment type="similarity">
    <text evidence="4">Belongs to the mannose-6-phosphate isomerase type 1 family.</text>
</comment>
<comment type="cofactor">
    <cofactor evidence="2">
        <name>Zn(2+)</name>
        <dbReference type="ChEBI" id="CHEBI:29105"/>
    </cofactor>
</comment>
<dbReference type="GO" id="GO:0005975">
    <property type="term" value="P:carbohydrate metabolic process"/>
    <property type="evidence" value="ECO:0007669"/>
    <property type="project" value="InterPro"/>
</dbReference>
<dbReference type="NCBIfam" id="TIGR00218">
    <property type="entry name" value="manA"/>
    <property type="match status" value="1"/>
</dbReference>
<protein>
    <recommendedName>
        <fullName evidence="5">mannose-6-phosphate isomerase</fullName>
        <ecNumber evidence="5">5.3.1.8</ecNumber>
    </recommendedName>
</protein>
<dbReference type="Pfam" id="PF20511">
    <property type="entry name" value="PMI_typeI_cat"/>
    <property type="match status" value="1"/>
</dbReference>
<evidence type="ECO:0000313" key="12">
    <source>
        <dbReference type="EMBL" id="CAE4560485.1"/>
    </source>
</evidence>
<dbReference type="InterPro" id="IPR001250">
    <property type="entry name" value="Man6P_Isoase-1"/>
</dbReference>
<gene>
    <name evidence="12" type="ORF">AMON00008_LOCUS104</name>
</gene>
<sequence>MGGRKTDRPASTIVNRKVVVASGYFNPLHYGHVSYLEKAKEAGGTLIVIVNNDKQAASRLVDRPGALAMSARDRVKTVRSLACVDAAVEAVDEDESVCETLRLLHPDIFANGGSRTASEREIALCRELGIQIINGLGIEVLLLTPFTQHYDWGKRRDESLVAALTGQHRSHTSPGGNAKPFAELWMGDHPSGPSSVRMKTDDTEGSCLRRTLSKTPSLLGAHLATDAKLPFLLKVLSIEKALSIQAHPDRALAERLHRERPDVYKDPNHKPEIAIALTDFEALCGFRHVPEIDHFVEVVPELAAMVGGEAAKELHASAGDAAKESAALRAAYTHMMHAADADVKERVQQLIARTASYASELHPPRLATCLELVHRLHEQFGDDIGIFSVFFLNYSKMTVGECLYMPQNTPHAYLSGDIVECMATSDNVVRGGLTAKYKDIDVLCEMLRYEGGDPPQIQPAEHSPGVLIYMDHQITEFQVMHVRLTAKTRWRYCFSRNGPTVAFASSGTGSVKISGDIVSLGRGVVVLLAAGVDAELHAEEDLEVFAACCPPHYFNK</sequence>
<dbReference type="PANTHER" id="PTHR10309">
    <property type="entry name" value="MANNOSE-6-PHOSPHATE ISOMERASE"/>
    <property type="match status" value="1"/>
</dbReference>
<keyword evidence="8" id="KW-0413">Isomerase</keyword>
<dbReference type="PANTHER" id="PTHR10309:SF0">
    <property type="entry name" value="MANNOSE-6-PHOSPHATE ISOMERASE"/>
    <property type="match status" value="1"/>
</dbReference>
<dbReference type="Gene3D" id="3.40.50.620">
    <property type="entry name" value="HUPs"/>
    <property type="match status" value="1"/>
</dbReference>
<dbReference type="InterPro" id="IPR014729">
    <property type="entry name" value="Rossmann-like_a/b/a_fold"/>
</dbReference>
<dbReference type="PRINTS" id="PR00714">
    <property type="entry name" value="MAN6PISMRASE"/>
</dbReference>
<keyword evidence="7" id="KW-0862">Zinc</keyword>
<dbReference type="Pfam" id="PF20512">
    <property type="entry name" value="PMI_typeI_hel"/>
    <property type="match status" value="1"/>
</dbReference>
<dbReference type="GO" id="GO:0005829">
    <property type="term" value="C:cytosol"/>
    <property type="evidence" value="ECO:0007669"/>
    <property type="project" value="TreeGrafter"/>
</dbReference>
<dbReference type="SUPFAM" id="SSF51182">
    <property type="entry name" value="RmlC-like cupins"/>
    <property type="match status" value="1"/>
</dbReference>
<evidence type="ECO:0000256" key="7">
    <source>
        <dbReference type="ARBA" id="ARBA00022833"/>
    </source>
</evidence>
<feature type="domain" description="Cytidyltransferase-like" evidence="9">
    <location>
        <begin position="21"/>
        <end position="114"/>
    </location>
</feature>
<dbReference type="PROSITE" id="PS00965">
    <property type="entry name" value="PMI_I_1"/>
    <property type="match status" value="1"/>
</dbReference>
<dbReference type="GO" id="GO:0008270">
    <property type="term" value="F:zinc ion binding"/>
    <property type="evidence" value="ECO:0007669"/>
    <property type="project" value="InterPro"/>
</dbReference>
<name>A0A7S4PRP1_9DINO</name>
<organism evidence="12">
    <name type="scientific">Alexandrium monilatum</name>
    <dbReference type="NCBI Taxonomy" id="311494"/>
    <lineage>
        <taxon>Eukaryota</taxon>
        <taxon>Sar</taxon>
        <taxon>Alveolata</taxon>
        <taxon>Dinophyceae</taxon>
        <taxon>Gonyaulacales</taxon>
        <taxon>Pyrocystaceae</taxon>
        <taxon>Alexandrium</taxon>
    </lineage>
</organism>
<proteinExistence type="inferred from homology"/>
<dbReference type="InterPro" id="IPR014710">
    <property type="entry name" value="RmlC-like_jellyroll"/>
</dbReference>
<evidence type="ECO:0000256" key="8">
    <source>
        <dbReference type="ARBA" id="ARBA00023235"/>
    </source>
</evidence>
<dbReference type="InterPro" id="IPR016305">
    <property type="entry name" value="Mannose-6-P_Isomerase"/>
</dbReference>
<evidence type="ECO:0000259" key="10">
    <source>
        <dbReference type="Pfam" id="PF20511"/>
    </source>
</evidence>
<dbReference type="Pfam" id="PF01467">
    <property type="entry name" value="CTP_transf_like"/>
    <property type="match status" value="1"/>
</dbReference>
<keyword evidence="6" id="KW-0479">Metal-binding</keyword>
<dbReference type="GO" id="GO:0004476">
    <property type="term" value="F:mannose-6-phosphate isomerase activity"/>
    <property type="evidence" value="ECO:0007669"/>
    <property type="project" value="UniProtKB-EC"/>
</dbReference>
<dbReference type="SUPFAM" id="SSF52374">
    <property type="entry name" value="Nucleotidylyl transferase"/>
    <property type="match status" value="1"/>
</dbReference>
<dbReference type="GO" id="GO:0009298">
    <property type="term" value="P:GDP-mannose biosynthetic process"/>
    <property type="evidence" value="ECO:0007669"/>
    <property type="project" value="UniProtKB-UniPathway"/>
</dbReference>
<evidence type="ECO:0000256" key="5">
    <source>
        <dbReference type="ARBA" id="ARBA00011956"/>
    </source>
</evidence>
<feature type="domain" description="Phosphomannose isomerase type I catalytic" evidence="10">
    <location>
        <begin position="143"/>
        <end position="288"/>
    </location>
</feature>
<feature type="domain" description="Phosphomannose isomerase type I helical insertion" evidence="11">
    <location>
        <begin position="306"/>
        <end position="392"/>
    </location>
</feature>
<dbReference type="UniPathway" id="UPA00126">
    <property type="reaction ID" value="UER00423"/>
</dbReference>
<dbReference type="EMBL" id="HBNR01000143">
    <property type="protein sequence ID" value="CAE4560485.1"/>
    <property type="molecule type" value="Transcribed_RNA"/>
</dbReference>
<dbReference type="InterPro" id="IPR046457">
    <property type="entry name" value="PMI_typeI_cat"/>
</dbReference>
<dbReference type="Gene3D" id="1.10.441.10">
    <property type="entry name" value="Phosphomannose Isomerase, domain 2"/>
    <property type="match status" value="1"/>
</dbReference>
<dbReference type="InterPro" id="IPR004821">
    <property type="entry name" value="Cyt_trans-like"/>
</dbReference>
<dbReference type="EC" id="5.3.1.8" evidence="5"/>